<feature type="domain" description="GST C-terminal" evidence="1">
    <location>
        <begin position="125"/>
        <end position="265"/>
    </location>
</feature>
<dbReference type="EMBL" id="CP050177">
    <property type="protein sequence ID" value="QIQ01302.1"/>
    <property type="molecule type" value="Genomic_DNA"/>
</dbReference>
<protein>
    <submittedName>
        <fullName evidence="2">Glutathione S-transferase family protein</fullName>
    </submittedName>
</protein>
<reference evidence="2 3" key="1">
    <citation type="submission" date="2020-03" db="EMBL/GenBank/DDBJ databases">
        <title>A novel species.</title>
        <authorList>
            <person name="Gao J."/>
        </authorList>
    </citation>
    <scope>NUCLEOTIDE SEQUENCE [LARGE SCALE GENOMIC DNA]</scope>
    <source>
        <strain evidence="2 3">QMT-12</strain>
    </source>
</reference>
<name>A0A6G9GSS5_9ACTN</name>
<dbReference type="RefSeq" id="WP_167023028.1">
    <property type="nucleotide sequence ID" value="NZ_CP050177.1"/>
</dbReference>
<dbReference type="Proteomes" id="UP000501179">
    <property type="component" value="Chromosome"/>
</dbReference>
<accession>A0A6G9GSS5</accession>
<dbReference type="AlphaFoldDB" id="A0A6G9GSS5"/>
<proteinExistence type="predicted"/>
<evidence type="ECO:0000259" key="1">
    <source>
        <dbReference type="PROSITE" id="PS50405"/>
    </source>
</evidence>
<sequence>MSLTSPAVESSIRGRIGCDARSGHYAVPRRYRLYLAPACPTCLEIAVTHSLLDLGDTLPVTLLPAVPDAPGGGYAALLPLYEATSHHYPGPAAAPVLSDGWTGRIVSTYVPDILHDLSVRFGGAGPELRPRGSEDEIGALALLCARDISGNAEIAGRPATGPEAGDRALHTLFAALDDLEQRLEGRQFVLGGAAPTAADVQLWVTLVQLDTVHRPHLDTVAARCVSHYPRLWDYARRLAALPAFGAHLDLAAVAAKYHARCPCPAGSPGTGKGQLG</sequence>
<dbReference type="InterPro" id="IPR016639">
    <property type="entry name" value="GST_Omega/GSH"/>
</dbReference>
<evidence type="ECO:0000313" key="3">
    <source>
        <dbReference type="Proteomes" id="UP000501179"/>
    </source>
</evidence>
<dbReference type="InterPro" id="IPR036282">
    <property type="entry name" value="Glutathione-S-Trfase_C_sf"/>
</dbReference>
<dbReference type="GO" id="GO:0005737">
    <property type="term" value="C:cytoplasm"/>
    <property type="evidence" value="ECO:0007669"/>
    <property type="project" value="TreeGrafter"/>
</dbReference>
<dbReference type="Gene3D" id="1.20.1050.10">
    <property type="match status" value="1"/>
</dbReference>
<organism evidence="2 3">
    <name type="scientific">Streptomyces liangshanensis</name>
    <dbReference type="NCBI Taxonomy" id="2717324"/>
    <lineage>
        <taxon>Bacteria</taxon>
        <taxon>Bacillati</taxon>
        <taxon>Actinomycetota</taxon>
        <taxon>Actinomycetes</taxon>
        <taxon>Kitasatosporales</taxon>
        <taxon>Streptomycetaceae</taxon>
        <taxon>Streptomyces</taxon>
    </lineage>
</organism>
<dbReference type="KEGG" id="slia:HA039_02435"/>
<dbReference type="PANTHER" id="PTHR32419:SF6">
    <property type="entry name" value="GLUTATHIONE S-TRANSFERASE OMEGA-LIKE 1-RELATED"/>
    <property type="match status" value="1"/>
</dbReference>
<dbReference type="Gene3D" id="3.40.30.10">
    <property type="entry name" value="Glutaredoxin"/>
    <property type="match status" value="1"/>
</dbReference>
<gene>
    <name evidence="2" type="ORF">HA039_02435</name>
</gene>
<evidence type="ECO:0000313" key="2">
    <source>
        <dbReference type="EMBL" id="QIQ01302.1"/>
    </source>
</evidence>
<dbReference type="Pfam" id="PF13410">
    <property type="entry name" value="GST_C_2"/>
    <property type="match status" value="1"/>
</dbReference>
<keyword evidence="2" id="KW-0808">Transferase</keyword>
<dbReference type="InterPro" id="IPR010987">
    <property type="entry name" value="Glutathione-S-Trfase_C-like"/>
</dbReference>
<dbReference type="SUPFAM" id="SSF47616">
    <property type="entry name" value="GST C-terminal domain-like"/>
    <property type="match status" value="1"/>
</dbReference>
<dbReference type="GO" id="GO:0004364">
    <property type="term" value="F:glutathione transferase activity"/>
    <property type="evidence" value="ECO:0007669"/>
    <property type="project" value="InterPro"/>
</dbReference>
<dbReference type="PROSITE" id="PS50405">
    <property type="entry name" value="GST_CTER"/>
    <property type="match status" value="1"/>
</dbReference>
<keyword evidence="3" id="KW-1185">Reference proteome</keyword>
<dbReference type="PANTHER" id="PTHR32419">
    <property type="entry name" value="GLUTATHIONYL-HYDROQUINONE REDUCTASE"/>
    <property type="match status" value="1"/>
</dbReference>